<dbReference type="FunFam" id="3.10.250.10:FF:000011">
    <property type="entry name" value="Scavenger receptor class A member 5"/>
    <property type="match status" value="1"/>
</dbReference>
<dbReference type="Proteomes" id="UP001152795">
    <property type="component" value="Unassembled WGS sequence"/>
</dbReference>
<keyword evidence="4" id="KW-1185">Reference proteome</keyword>
<proteinExistence type="predicted"/>
<dbReference type="SMART" id="SM00202">
    <property type="entry name" value="SR"/>
    <property type="match status" value="1"/>
</dbReference>
<dbReference type="Gene3D" id="3.10.250.10">
    <property type="entry name" value="SRCR-like domain"/>
    <property type="match status" value="1"/>
</dbReference>
<gene>
    <name evidence="3" type="ORF">PACLA_8A077591</name>
</gene>
<evidence type="ECO:0000313" key="3">
    <source>
        <dbReference type="EMBL" id="CAB3983948.1"/>
    </source>
</evidence>
<accession>A0A7D9DEQ6</accession>
<dbReference type="PANTHER" id="PTHR48071:SF18">
    <property type="entry name" value="DELETED IN MALIGNANT BRAIN TUMORS 1 PROTEIN-RELATED"/>
    <property type="match status" value="1"/>
</dbReference>
<dbReference type="InterPro" id="IPR036772">
    <property type="entry name" value="SRCR-like_dom_sf"/>
</dbReference>
<evidence type="ECO:0000256" key="2">
    <source>
        <dbReference type="ARBA" id="ARBA00023180"/>
    </source>
</evidence>
<dbReference type="SUPFAM" id="SSF56219">
    <property type="entry name" value="DNase I-like"/>
    <property type="match status" value="1"/>
</dbReference>
<evidence type="ECO:0000256" key="1">
    <source>
        <dbReference type="ARBA" id="ARBA00023157"/>
    </source>
</evidence>
<dbReference type="PROSITE" id="PS50287">
    <property type="entry name" value="SRCR_2"/>
    <property type="match status" value="1"/>
</dbReference>
<evidence type="ECO:0000313" key="4">
    <source>
        <dbReference type="Proteomes" id="UP001152795"/>
    </source>
</evidence>
<organism evidence="3 4">
    <name type="scientific">Paramuricea clavata</name>
    <name type="common">Red gorgonian</name>
    <name type="synonym">Violescent sea-whip</name>
    <dbReference type="NCBI Taxonomy" id="317549"/>
    <lineage>
        <taxon>Eukaryota</taxon>
        <taxon>Metazoa</taxon>
        <taxon>Cnidaria</taxon>
        <taxon>Anthozoa</taxon>
        <taxon>Octocorallia</taxon>
        <taxon>Malacalcyonacea</taxon>
        <taxon>Plexauridae</taxon>
        <taxon>Paramuricea</taxon>
    </lineage>
</organism>
<dbReference type="EMBL" id="CACRXK020000678">
    <property type="protein sequence ID" value="CAB3983948.1"/>
    <property type="molecule type" value="Genomic_DNA"/>
</dbReference>
<dbReference type="InterPro" id="IPR001190">
    <property type="entry name" value="SRCR"/>
</dbReference>
<dbReference type="GO" id="GO:0016020">
    <property type="term" value="C:membrane"/>
    <property type="evidence" value="ECO:0007669"/>
    <property type="project" value="InterPro"/>
</dbReference>
<sequence length="363" mass="40902">MKYSGTFYLKFKNYQCLKNDIWQRIGYLGIREKYRGKRSGKNKHRIAVRITSRNTRLLDHGNRRFHNPSNCVIPKLLNCDKTYDLPNFLVLNARSIAGKVDELRCVNDQHEFQIICIAETWLSEEISNEIIGLSDYDIIRCDRTGLSQDKIELAYDYLASSYDKITTESPDSGFVITGDFNPNSNRFDFSCIPIRLQGPSSANGAGRVEVFYNDRWGTVCDDAWDMNDARVVCRELGYKYTIKAFQGGDVPDGTGKIWLDDVACTGSELRLSSCSHGGWGIENCGHSEDAGVECSSTEAGQIEEIPVPECITDNPAFQYLCLNYLVLQVAWSDYRQHNGIKAHEGPEDILGKEIKGPLAILCS</sequence>
<dbReference type="OrthoDB" id="536948at2759"/>
<dbReference type="Pfam" id="PF00530">
    <property type="entry name" value="SRCR"/>
    <property type="match status" value="1"/>
</dbReference>
<keyword evidence="2" id="KW-0325">Glycoprotein</keyword>
<comment type="caution">
    <text evidence="3">The sequence shown here is derived from an EMBL/GenBank/DDBJ whole genome shotgun (WGS) entry which is preliminary data.</text>
</comment>
<keyword evidence="1" id="KW-1015">Disulfide bond</keyword>
<keyword evidence="3" id="KW-0675">Receptor</keyword>
<dbReference type="InterPro" id="IPR036691">
    <property type="entry name" value="Endo/exonu/phosph_ase_sf"/>
</dbReference>
<dbReference type="AlphaFoldDB" id="A0A7D9DEQ6"/>
<protein>
    <submittedName>
        <fullName evidence="3">Scavenger receptor cysteine-rich type 1 M130-like isoform X2</fullName>
    </submittedName>
</protein>
<dbReference type="PANTHER" id="PTHR48071">
    <property type="entry name" value="SRCR DOMAIN-CONTAINING PROTEIN"/>
    <property type="match status" value="1"/>
</dbReference>
<name>A0A7D9DEQ6_PARCT</name>
<dbReference type="SUPFAM" id="SSF56487">
    <property type="entry name" value="SRCR-like"/>
    <property type="match status" value="1"/>
</dbReference>
<reference evidence="3" key="1">
    <citation type="submission" date="2020-04" db="EMBL/GenBank/DDBJ databases">
        <authorList>
            <person name="Alioto T."/>
            <person name="Alioto T."/>
            <person name="Gomez Garrido J."/>
        </authorList>
    </citation>
    <scope>NUCLEOTIDE SEQUENCE</scope>
    <source>
        <strain evidence="3">A484AB</strain>
    </source>
</reference>
<dbReference type="PRINTS" id="PR00258">
    <property type="entry name" value="SPERACTRCPTR"/>
</dbReference>